<organism evidence="4 5">
    <name type="scientific">Uliginosibacterium sediminicola</name>
    <dbReference type="NCBI Taxonomy" id="2024550"/>
    <lineage>
        <taxon>Bacteria</taxon>
        <taxon>Pseudomonadati</taxon>
        <taxon>Pseudomonadota</taxon>
        <taxon>Betaproteobacteria</taxon>
        <taxon>Rhodocyclales</taxon>
        <taxon>Zoogloeaceae</taxon>
        <taxon>Uliginosibacterium</taxon>
    </lineage>
</organism>
<feature type="region of interest" description="Disordered" evidence="1">
    <location>
        <begin position="35"/>
        <end position="134"/>
    </location>
</feature>
<sequence length="161" mass="17830">MKSLCLQLVLLFALLPGLACADVYKCVDEAGRVTYTNDKPRGQKGCSLLSRDLPSGGSAPTLSSPKRAASGGGSSPADFPRVDGAQQRDRDSNRRRILEQELATEQRLLDEARKNQREIEQAAPQERTTPKYQARQNALREELLQHETNINKLKAELGNTR</sequence>
<dbReference type="EMBL" id="JBDIVE010000001">
    <property type="protein sequence ID" value="MEN3066982.1"/>
    <property type="molecule type" value="Genomic_DNA"/>
</dbReference>
<dbReference type="Proteomes" id="UP001410394">
    <property type="component" value="Unassembled WGS sequence"/>
</dbReference>
<name>A0ABU9YTF6_9RHOO</name>
<dbReference type="Pfam" id="PF13511">
    <property type="entry name" value="DUF4124"/>
    <property type="match status" value="1"/>
</dbReference>
<evidence type="ECO:0000313" key="4">
    <source>
        <dbReference type="EMBL" id="MEN3066982.1"/>
    </source>
</evidence>
<gene>
    <name evidence="4" type="ORF">ABDB84_00750</name>
</gene>
<feature type="signal peptide" evidence="2">
    <location>
        <begin position="1"/>
        <end position="21"/>
    </location>
</feature>
<evidence type="ECO:0000259" key="3">
    <source>
        <dbReference type="Pfam" id="PF13511"/>
    </source>
</evidence>
<reference evidence="4 5" key="1">
    <citation type="journal article" date="2018" name="Int. J. Syst. Evol. Microbiol.">
        <title>Uliginosibacterium sediminicola sp. nov., isolated from freshwater sediment.</title>
        <authorList>
            <person name="Hwang W.M."/>
            <person name="Kim S.M."/>
            <person name="Kang K."/>
            <person name="Ahn T.Y."/>
        </authorList>
    </citation>
    <scope>NUCLEOTIDE SEQUENCE [LARGE SCALE GENOMIC DNA]</scope>
    <source>
        <strain evidence="4 5">M1-21</strain>
    </source>
</reference>
<evidence type="ECO:0000256" key="2">
    <source>
        <dbReference type="SAM" id="SignalP"/>
    </source>
</evidence>
<feature type="compositionally biased region" description="Basic and acidic residues" evidence="1">
    <location>
        <begin position="107"/>
        <end position="120"/>
    </location>
</feature>
<evidence type="ECO:0000313" key="5">
    <source>
        <dbReference type="Proteomes" id="UP001410394"/>
    </source>
</evidence>
<protein>
    <submittedName>
        <fullName evidence="4">DUF4124 domain-containing protein</fullName>
    </submittedName>
</protein>
<feature type="chain" id="PRO_5045531473" evidence="2">
    <location>
        <begin position="22"/>
        <end position="161"/>
    </location>
</feature>
<dbReference type="RefSeq" id="WP_345917752.1">
    <property type="nucleotide sequence ID" value="NZ_JBDIVE010000001.1"/>
</dbReference>
<proteinExistence type="predicted"/>
<keyword evidence="5" id="KW-1185">Reference proteome</keyword>
<comment type="caution">
    <text evidence="4">The sequence shown here is derived from an EMBL/GenBank/DDBJ whole genome shotgun (WGS) entry which is preliminary data.</text>
</comment>
<keyword evidence="2" id="KW-0732">Signal</keyword>
<accession>A0ABU9YTF6</accession>
<dbReference type="InterPro" id="IPR025392">
    <property type="entry name" value="DUF4124"/>
</dbReference>
<feature type="compositionally biased region" description="Basic and acidic residues" evidence="1">
    <location>
        <begin position="86"/>
        <end position="99"/>
    </location>
</feature>
<feature type="domain" description="DUF4124" evidence="3">
    <location>
        <begin position="10"/>
        <end position="55"/>
    </location>
</feature>
<evidence type="ECO:0000256" key="1">
    <source>
        <dbReference type="SAM" id="MobiDB-lite"/>
    </source>
</evidence>